<dbReference type="InterPro" id="IPR001680">
    <property type="entry name" value="WD40_rpt"/>
</dbReference>
<keyword evidence="1 3" id="KW-0853">WD repeat</keyword>
<dbReference type="PANTHER" id="PTHR22847">
    <property type="entry name" value="WD40 REPEAT PROTEIN"/>
    <property type="match status" value="1"/>
</dbReference>
<sequence>MAGKASSCLAACPELQLPASSITYLDSVLSELSAEETEDYAALRALLEPFLLDALKQNGRETPHNSTSDTKVEILCQLLYNHLRKETNNSQRRLGETPHISAALRKAAASVSDRLQLSTNLPLKLGPQWKNVVSVMEPAGLLHAAEISDLAIRAVAANKRYVATCAEDCTARLYDWKGTLVHTFQTAQKTRNVALSDKYLATGEKNGQGELFDLSKRNHASTFQFPGKVTMTMYNVAITAEHVLLSSCRGFGVKTNGEDRKLHVANLYKLDGSLLHTLDHGSLVGRAGICLNETKAATSGEDKVVKVWELSSGQLLHIIPAEKERSPGVRFLDGQLLLSGASNVAIYDLKMGKLERQLEVPRVERGTLRATPQTYPRLAAGGNYVVSASEDRHASVWTFSDGRLLCTISDERRISGDFYAAVCNERLALICGKSLKIYDLSVHAGYKRAVSEGLGVSLRFLIDPAQFSQIAQEAAGKENPNFHELAPVIAYGPTALGSGSVCPRDGRPGCALVDVVPSGPATHFLSWAWSYQLQTVVLALRHWGEDTGNEVNSDQTFIWICFFCNNQERILNEKSKEGSDDLETTFQSRLRSIGHVLVLFDNWSKPFYLTRVWCIFETFVAAKSDISYTLIFPPDSAESMHGALQRGMHMEVTKDWSSIDVAHATASRPVDEEKVKGMISRTSSFDEVNSVVKDHLVNWFKKQFQAVFEQGVRDGPGPPQLRTSCEASKAELAQALEERDAEIVRLTAACASKDEELTQVRKALEERDAEIVRLTALLPAGSAARAAKSDLLDAGASEVDSLAISLAAMTWAELSVDGKPCDHTMAEILAPSLQEAFHECGDWPASEDMERAKLMAAALLEQLRDDD</sequence>
<organism evidence="4 5">
    <name type="scientific">Symbiodinium necroappetens</name>
    <dbReference type="NCBI Taxonomy" id="1628268"/>
    <lineage>
        <taxon>Eukaryota</taxon>
        <taxon>Sar</taxon>
        <taxon>Alveolata</taxon>
        <taxon>Dinophyceae</taxon>
        <taxon>Suessiales</taxon>
        <taxon>Symbiodiniaceae</taxon>
        <taxon>Symbiodinium</taxon>
    </lineage>
</organism>
<dbReference type="PANTHER" id="PTHR22847:SF637">
    <property type="entry name" value="WD REPEAT DOMAIN 5B"/>
    <property type="match status" value="1"/>
</dbReference>
<evidence type="ECO:0000313" key="5">
    <source>
        <dbReference type="Proteomes" id="UP000601435"/>
    </source>
</evidence>
<evidence type="ECO:0000313" key="4">
    <source>
        <dbReference type="EMBL" id="CAE7845295.1"/>
    </source>
</evidence>
<dbReference type="InterPro" id="IPR036322">
    <property type="entry name" value="WD40_repeat_dom_sf"/>
</dbReference>
<keyword evidence="2" id="KW-0677">Repeat</keyword>
<name>A0A812ZXW1_9DINO</name>
<dbReference type="AlphaFoldDB" id="A0A812ZXW1"/>
<comment type="caution">
    <text evidence="4">The sequence shown here is derived from an EMBL/GenBank/DDBJ whole genome shotgun (WGS) entry which is preliminary data.</text>
</comment>
<dbReference type="SUPFAM" id="SSF50978">
    <property type="entry name" value="WD40 repeat-like"/>
    <property type="match status" value="1"/>
</dbReference>
<evidence type="ECO:0000256" key="3">
    <source>
        <dbReference type="PROSITE-ProRule" id="PRU00221"/>
    </source>
</evidence>
<gene>
    <name evidence="4" type="primary">wdr5</name>
    <name evidence="4" type="ORF">SNEC2469_LOCUS25957</name>
</gene>
<dbReference type="OrthoDB" id="6252103at2759"/>
<accession>A0A812ZXW1</accession>
<dbReference type="InterPro" id="IPR015943">
    <property type="entry name" value="WD40/YVTN_repeat-like_dom_sf"/>
</dbReference>
<dbReference type="Pfam" id="PF00400">
    <property type="entry name" value="WD40"/>
    <property type="match status" value="1"/>
</dbReference>
<proteinExistence type="predicted"/>
<protein>
    <submittedName>
        <fullName evidence="4">Wdr5 protein</fullName>
    </submittedName>
</protein>
<evidence type="ECO:0000256" key="1">
    <source>
        <dbReference type="ARBA" id="ARBA00022574"/>
    </source>
</evidence>
<dbReference type="EMBL" id="CAJNJA010051997">
    <property type="protein sequence ID" value="CAE7845295.1"/>
    <property type="molecule type" value="Genomic_DNA"/>
</dbReference>
<reference evidence="4" key="1">
    <citation type="submission" date="2021-02" db="EMBL/GenBank/DDBJ databases">
        <authorList>
            <person name="Dougan E. K."/>
            <person name="Rhodes N."/>
            <person name="Thang M."/>
            <person name="Chan C."/>
        </authorList>
    </citation>
    <scope>NUCLEOTIDE SEQUENCE</scope>
</reference>
<dbReference type="PROSITE" id="PS50082">
    <property type="entry name" value="WD_REPEATS_2"/>
    <property type="match status" value="1"/>
</dbReference>
<dbReference type="Proteomes" id="UP000601435">
    <property type="component" value="Unassembled WGS sequence"/>
</dbReference>
<feature type="repeat" description="WD" evidence="3">
    <location>
        <begin position="297"/>
        <end position="318"/>
    </location>
</feature>
<dbReference type="GO" id="GO:1990234">
    <property type="term" value="C:transferase complex"/>
    <property type="evidence" value="ECO:0007669"/>
    <property type="project" value="UniProtKB-ARBA"/>
</dbReference>
<keyword evidence="5" id="KW-1185">Reference proteome</keyword>
<evidence type="ECO:0000256" key="2">
    <source>
        <dbReference type="ARBA" id="ARBA00022737"/>
    </source>
</evidence>
<dbReference type="Gene3D" id="2.130.10.10">
    <property type="entry name" value="YVTN repeat-like/Quinoprotein amine dehydrogenase"/>
    <property type="match status" value="2"/>
</dbReference>
<dbReference type="SMART" id="SM00320">
    <property type="entry name" value="WD40"/>
    <property type="match status" value="5"/>
</dbReference>